<dbReference type="EMBL" id="CP056067">
    <property type="protein sequence ID" value="UKJ89361.2"/>
    <property type="molecule type" value="Genomic_DNA"/>
</dbReference>
<feature type="compositionally biased region" description="Basic and acidic residues" evidence="1">
    <location>
        <begin position="73"/>
        <end position="86"/>
    </location>
</feature>
<dbReference type="AlphaFoldDB" id="A0A976QQM9"/>
<evidence type="ECO:0000313" key="3">
    <source>
        <dbReference type="Proteomes" id="UP000244803"/>
    </source>
</evidence>
<reference evidence="2" key="1">
    <citation type="submission" date="2022-07" db="EMBL/GenBank/DDBJ databases">
        <title>Evaluation of T. orientalis genome assembly methods using nanopore sequencing and analysis of variation between genomes.</title>
        <authorList>
            <person name="Yam J."/>
            <person name="Micallef M.L."/>
            <person name="Liu M."/>
            <person name="Djordjevic S.P."/>
            <person name="Bogema D.R."/>
            <person name="Jenkins C."/>
        </authorList>
    </citation>
    <scope>NUCLEOTIDE SEQUENCE</scope>
    <source>
        <strain evidence="2">Fish Creek</strain>
    </source>
</reference>
<feature type="region of interest" description="Disordered" evidence="1">
    <location>
        <begin position="466"/>
        <end position="485"/>
    </location>
</feature>
<organism evidence="2 3">
    <name type="scientific">Theileria orientalis</name>
    <dbReference type="NCBI Taxonomy" id="68886"/>
    <lineage>
        <taxon>Eukaryota</taxon>
        <taxon>Sar</taxon>
        <taxon>Alveolata</taxon>
        <taxon>Apicomplexa</taxon>
        <taxon>Aconoidasida</taxon>
        <taxon>Piroplasmida</taxon>
        <taxon>Theileriidae</taxon>
        <taxon>Theileria</taxon>
    </lineage>
</organism>
<proteinExistence type="predicted"/>
<accession>A0A976QQM9</accession>
<name>A0A976QQM9_THEOR</name>
<gene>
    <name evidence="2" type="ORF">MACJ_002611</name>
</gene>
<sequence>MRLTQVDQGSLEKAARKITKFATETFLLKKEESIDDEAIWLSSALCESSQEENSKSKKGTEETSQKGTNIQKKATEGTNKKSEEEKKEEDVIFDVKKLKGVDHFDKPKKIKFISFNIEDVGFADYVIRKSISEPLNYKLTPVNGREIKSISLKGLNAWKKEEHTVCKEVTIYPGDMTVLLFRFQKNEQDLYRTVVKGEDNYKFLTLFEFMVLVNQPKKETQEGAKKEKQVKDDQSRTESKEGGVGSQEESSDKSKGSTTETTAISKTTVWTGTLDIESTFDKKYFDFRLVRDKNLEVNRYEPSWSDIHTVTQGKVPVYTTLPASSSTGGGGATDKSDAIAKEATTAKDKNATTDSGSHEEASGGSDGKNTATHDNKTLQYDNKIVSVTAYLKDQRPMVMEIITAPAKEPISEPDSAKASEGKKAVTVSRYYTLAGNTWTETEAKASIELLNAHFKELAGQVLHRVLGEPAPEKEGEEEEREKQETTKINLQKNDYKIHFSMGLEDLKYVRTRPLQKVESIMNGTELVYQELLEDCEIGWAKGPTIELMEVHSRDSKLYFVNSNPENADVTKKWHETSQIRFIQIMDRLISSKNAKYVTITGKQERELVDKIPELESKEEESSFVSNKGVVSAIFMLIIVLM</sequence>
<dbReference type="Proteomes" id="UP000244803">
    <property type="component" value="Chromosome 4"/>
</dbReference>
<feature type="region of interest" description="Disordered" evidence="1">
    <location>
        <begin position="218"/>
        <end position="261"/>
    </location>
</feature>
<evidence type="ECO:0000313" key="2">
    <source>
        <dbReference type="EMBL" id="UKJ89361.2"/>
    </source>
</evidence>
<feature type="compositionally biased region" description="Basic and acidic residues" evidence="1">
    <location>
        <begin position="218"/>
        <end position="241"/>
    </location>
</feature>
<evidence type="ECO:0000256" key="1">
    <source>
        <dbReference type="SAM" id="MobiDB-lite"/>
    </source>
</evidence>
<feature type="region of interest" description="Disordered" evidence="1">
    <location>
        <begin position="46"/>
        <end position="86"/>
    </location>
</feature>
<feature type="compositionally biased region" description="Basic and acidic residues" evidence="1">
    <location>
        <begin position="344"/>
        <end position="361"/>
    </location>
</feature>
<feature type="region of interest" description="Disordered" evidence="1">
    <location>
        <begin position="344"/>
        <end position="374"/>
    </location>
</feature>
<feature type="compositionally biased region" description="Basic and acidic residues" evidence="1">
    <location>
        <begin position="52"/>
        <end position="64"/>
    </location>
</feature>
<dbReference type="OrthoDB" id="10255768at2759"/>
<protein>
    <submittedName>
        <fullName evidence="2">Uncharacterized protein</fullName>
    </submittedName>
</protein>